<comment type="function">
    <text evidence="9">Pyrophosphatase that hydrolyzes the non-canonical purine nucleotides inosine triphosphate (ITP), deoxyinosine triphosphate (dITP) as well as 2'-deoxy-N-6-hydroxylaminopurine triphosphate (dHAPTP) and xanthosine 5'-triphosphate (XTP) to their respective monophosphate derivatives. The enzyme does not distinguish between the deoxy- and ribose forms. Probably excludes non-canonical purines from RNA and DNA precursor pools, thus preventing their incorporation into RNA and DNA and avoiding chromosomal lesions.</text>
</comment>
<keyword evidence="6 14" id="KW-0378">Hydrolase</keyword>
<comment type="caution">
    <text evidence="15">The sequence shown here is derived from an EMBL/GenBank/DDBJ whole genome shotgun (WGS) entry which is preliminary data.</text>
</comment>
<evidence type="ECO:0000256" key="14">
    <source>
        <dbReference type="RuleBase" id="RU003781"/>
    </source>
</evidence>
<evidence type="ECO:0000256" key="9">
    <source>
        <dbReference type="ARBA" id="ARBA00054940"/>
    </source>
</evidence>
<evidence type="ECO:0000256" key="8">
    <source>
        <dbReference type="ARBA" id="ARBA00023080"/>
    </source>
</evidence>
<dbReference type="PANTHER" id="PTHR11067:SF9">
    <property type="entry name" value="INOSINE TRIPHOSPHATE PYROPHOSPHATASE"/>
    <property type="match status" value="1"/>
</dbReference>
<dbReference type="InterPro" id="IPR029001">
    <property type="entry name" value="ITPase-like_fam"/>
</dbReference>
<evidence type="ECO:0000256" key="2">
    <source>
        <dbReference type="ARBA" id="ARBA00008023"/>
    </source>
</evidence>
<comment type="catalytic activity">
    <reaction evidence="11">
        <text>ITP + H2O = IMP + diphosphate + H(+)</text>
        <dbReference type="Rhea" id="RHEA:29399"/>
        <dbReference type="ChEBI" id="CHEBI:15377"/>
        <dbReference type="ChEBI" id="CHEBI:15378"/>
        <dbReference type="ChEBI" id="CHEBI:33019"/>
        <dbReference type="ChEBI" id="CHEBI:58053"/>
        <dbReference type="ChEBI" id="CHEBI:61402"/>
        <dbReference type="EC" id="3.6.1.66"/>
    </reaction>
    <physiologicalReaction direction="left-to-right" evidence="11">
        <dbReference type="Rhea" id="RHEA:29400"/>
    </physiologicalReaction>
</comment>
<comment type="catalytic activity">
    <reaction evidence="12">
        <text>dITP + H2O = dIMP + diphosphate + H(+)</text>
        <dbReference type="Rhea" id="RHEA:28342"/>
        <dbReference type="ChEBI" id="CHEBI:15377"/>
        <dbReference type="ChEBI" id="CHEBI:15378"/>
        <dbReference type="ChEBI" id="CHEBI:33019"/>
        <dbReference type="ChEBI" id="CHEBI:61194"/>
        <dbReference type="ChEBI" id="CHEBI:61382"/>
        <dbReference type="EC" id="3.6.1.66"/>
    </reaction>
    <physiologicalReaction direction="left-to-right" evidence="12">
        <dbReference type="Rhea" id="RHEA:28343"/>
    </physiologicalReaction>
</comment>
<dbReference type="OrthoDB" id="6288734at2759"/>
<evidence type="ECO:0000256" key="3">
    <source>
        <dbReference type="ARBA" id="ARBA00022490"/>
    </source>
</evidence>
<dbReference type="NCBIfam" id="TIGR00042">
    <property type="entry name" value="RdgB/HAM1 family non-canonical purine NTP pyrophosphatase"/>
    <property type="match status" value="1"/>
</dbReference>
<evidence type="ECO:0000256" key="11">
    <source>
        <dbReference type="ARBA" id="ARBA00093218"/>
    </source>
</evidence>
<gene>
    <name evidence="15" type="ORF">RFI_06480</name>
</gene>
<dbReference type="EMBL" id="ASPP01005385">
    <property type="protein sequence ID" value="ETO30639.1"/>
    <property type="molecule type" value="Genomic_DNA"/>
</dbReference>
<evidence type="ECO:0000256" key="1">
    <source>
        <dbReference type="ARBA" id="ARBA00004496"/>
    </source>
</evidence>
<sequence length="205" mass="23358">MTSLPEDKSNNEKVTFVTGNVGKLREFQEYFGHDIGKHFVNKDIDLEEIQGTPEEIIRAKLLKAREVVKGPLVVEDTSMGFHAYHLLPGPYIKHFLKSCGCQGLIDMLEGKKDKSAQALCVIGFLDSDTTKCEIFIGKCEGEISPEVRGKNNFGWDPIFIPLHERNKEKLTFAQLDIKIKNEISHRGNALKLFQSFIEQWSKKKY</sequence>
<dbReference type="OMA" id="YDPIFQP"/>
<dbReference type="CDD" id="cd00515">
    <property type="entry name" value="HAM1"/>
    <property type="match status" value="1"/>
</dbReference>
<name>X6NXT5_RETFI</name>
<evidence type="ECO:0000256" key="12">
    <source>
        <dbReference type="ARBA" id="ARBA00093255"/>
    </source>
</evidence>
<keyword evidence="7" id="KW-0460">Magnesium</keyword>
<dbReference type="EC" id="3.6.1.66" evidence="10"/>
<dbReference type="SUPFAM" id="SSF52972">
    <property type="entry name" value="ITPase-like"/>
    <property type="match status" value="1"/>
</dbReference>
<dbReference type="AlphaFoldDB" id="X6NXT5"/>
<keyword evidence="16" id="KW-1185">Reference proteome</keyword>
<comment type="catalytic activity">
    <reaction evidence="13">
        <text>N(6)-hydroxy-dATP + H2O = N(6)-hydroxy-dAMP + diphosphate + H(+)</text>
        <dbReference type="Rhea" id="RHEA:83971"/>
        <dbReference type="ChEBI" id="CHEBI:15377"/>
        <dbReference type="ChEBI" id="CHEBI:15378"/>
        <dbReference type="ChEBI" id="CHEBI:33019"/>
        <dbReference type="ChEBI" id="CHEBI:233529"/>
        <dbReference type="ChEBI" id="CHEBI:233530"/>
    </reaction>
    <physiologicalReaction direction="left-to-right" evidence="13">
        <dbReference type="Rhea" id="RHEA:83972"/>
    </physiologicalReaction>
</comment>
<dbReference type="GO" id="GO:0000166">
    <property type="term" value="F:nucleotide binding"/>
    <property type="evidence" value="ECO:0007669"/>
    <property type="project" value="UniProtKB-KW"/>
</dbReference>
<protein>
    <recommendedName>
        <fullName evidence="10">XTP/dITP diphosphatase</fullName>
        <ecNumber evidence="10">3.6.1.66</ecNumber>
    </recommendedName>
</protein>
<evidence type="ECO:0000256" key="4">
    <source>
        <dbReference type="ARBA" id="ARBA00022723"/>
    </source>
</evidence>
<dbReference type="PANTHER" id="PTHR11067">
    <property type="entry name" value="INOSINE TRIPHOSPHATE PYROPHOSPHATASE/HAM1 PROTEIN"/>
    <property type="match status" value="1"/>
</dbReference>
<evidence type="ECO:0000313" key="15">
    <source>
        <dbReference type="EMBL" id="ETO30639.1"/>
    </source>
</evidence>
<evidence type="ECO:0000313" key="16">
    <source>
        <dbReference type="Proteomes" id="UP000023152"/>
    </source>
</evidence>
<keyword evidence="8" id="KW-0546">Nucleotide metabolism</keyword>
<accession>X6NXT5</accession>
<dbReference type="GO" id="GO:0009143">
    <property type="term" value="P:nucleoside triphosphate catabolic process"/>
    <property type="evidence" value="ECO:0007669"/>
    <property type="project" value="InterPro"/>
</dbReference>
<evidence type="ECO:0000256" key="6">
    <source>
        <dbReference type="ARBA" id="ARBA00022801"/>
    </source>
</evidence>
<dbReference type="FunFam" id="3.90.950.10:FF:000003">
    <property type="entry name" value="Inosine triphosphate pyrophosphatase"/>
    <property type="match status" value="1"/>
</dbReference>
<comment type="subcellular location">
    <subcellularLocation>
        <location evidence="1">Cytoplasm</location>
    </subcellularLocation>
</comment>
<dbReference type="GO" id="GO:0005737">
    <property type="term" value="C:cytoplasm"/>
    <property type="evidence" value="ECO:0007669"/>
    <property type="project" value="UniProtKB-SubCell"/>
</dbReference>
<evidence type="ECO:0000256" key="7">
    <source>
        <dbReference type="ARBA" id="ARBA00022842"/>
    </source>
</evidence>
<evidence type="ECO:0000256" key="13">
    <source>
        <dbReference type="ARBA" id="ARBA00093271"/>
    </source>
</evidence>
<evidence type="ECO:0000256" key="5">
    <source>
        <dbReference type="ARBA" id="ARBA00022741"/>
    </source>
</evidence>
<dbReference type="InterPro" id="IPR002637">
    <property type="entry name" value="RdgB/HAM1"/>
</dbReference>
<organism evidence="15 16">
    <name type="scientific">Reticulomyxa filosa</name>
    <dbReference type="NCBI Taxonomy" id="46433"/>
    <lineage>
        <taxon>Eukaryota</taxon>
        <taxon>Sar</taxon>
        <taxon>Rhizaria</taxon>
        <taxon>Retaria</taxon>
        <taxon>Foraminifera</taxon>
        <taxon>Monothalamids</taxon>
        <taxon>Reticulomyxidae</taxon>
        <taxon>Reticulomyxa</taxon>
    </lineage>
</organism>
<dbReference type="GO" id="GO:0036220">
    <property type="term" value="F:ITP diphosphatase activity"/>
    <property type="evidence" value="ECO:0007669"/>
    <property type="project" value="UniProtKB-EC"/>
</dbReference>
<keyword evidence="5" id="KW-0547">Nucleotide-binding</keyword>
<dbReference type="GO" id="GO:0009117">
    <property type="term" value="P:nucleotide metabolic process"/>
    <property type="evidence" value="ECO:0007669"/>
    <property type="project" value="UniProtKB-KW"/>
</dbReference>
<dbReference type="Gene3D" id="3.90.950.10">
    <property type="match status" value="1"/>
</dbReference>
<dbReference type="Pfam" id="PF01725">
    <property type="entry name" value="Ham1p_like"/>
    <property type="match status" value="1"/>
</dbReference>
<dbReference type="GO" id="GO:0046872">
    <property type="term" value="F:metal ion binding"/>
    <property type="evidence" value="ECO:0007669"/>
    <property type="project" value="UniProtKB-KW"/>
</dbReference>
<proteinExistence type="inferred from homology"/>
<keyword evidence="3" id="KW-0963">Cytoplasm</keyword>
<evidence type="ECO:0000256" key="10">
    <source>
        <dbReference type="ARBA" id="ARBA00066468"/>
    </source>
</evidence>
<comment type="similarity">
    <text evidence="2 14">Belongs to the HAM1 NTPase family.</text>
</comment>
<dbReference type="Proteomes" id="UP000023152">
    <property type="component" value="Unassembled WGS sequence"/>
</dbReference>
<keyword evidence="4" id="KW-0479">Metal-binding</keyword>
<reference evidence="15 16" key="1">
    <citation type="journal article" date="2013" name="Curr. Biol.">
        <title>The Genome of the Foraminiferan Reticulomyxa filosa.</title>
        <authorList>
            <person name="Glockner G."/>
            <person name="Hulsmann N."/>
            <person name="Schleicher M."/>
            <person name="Noegel A.A."/>
            <person name="Eichinger L."/>
            <person name="Gallinger C."/>
            <person name="Pawlowski J."/>
            <person name="Sierra R."/>
            <person name="Euteneuer U."/>
            <person name="Pillet L."/>
            <person name="Moustafa A."/>
            <person name="Platzer M."/>
            <person name="Groth M."/>
            <person name="Szafranski K."/>
            <person name="Schliwa M."/>
        </authorList>
    </citation>
    <scope>NUCLEOTIDE SEQUENCE [LARGE SCALE GENOMIC DNA]</scope>
</reference>